<comment type="caution">
    <text evidence="2">The sequence shown here is derived from an EMBL/GenBank/DDBJ whole genome shotgun (WGS) entry which is preliminary data.</text>
</comment>
<dbReference type="Proteomes" id="UP000541558">
    <property type="component" value="Unassembled WGS sequence"/>
</dbReference>
<feature type="compositionally biased region" description="Polar residues" evidence="1">
    <location>
        <begin position="15"/>
        <end position="28"/>
    </location>
</feature>
<dbReference type="EMBL" id="JAACJK010000220">
    <property type="protein sequence ID" value="KAF5315951.1"/>
    <property type="molecule type" value="Genomic_DNA"/>
</dbReference>
<feature type="region of interest" description="Disordered" evidence="1">
    <location>
        <begin position="1"/>
        <end position="47"/>
    </location>
</feature>
<accession>A0A8H5B3C9</accession>
<keyword evidence="3" id="KW-1185">Reference proteome</keyword>
<evidence type="ECO:0000313" key="3">
    <source>
        <dbReference type="Proteomes" id="UP000541558"/>
    </source>
</evidence>
<reference evidence="2 3" key="1">
    <citation type="journal article" date="2020" name="ISME J.">
        <title>Uncovering the hidden diversity of litter-decomposition mechanisms in mushroom-forming fungi.</title>
        <authorList>
            <person name="Floudas D."/>
            <person name="Bentzer J."/>
            <person name="Ahren D."/>
            <person name="Johansson T."/>
            <person name="Persson P."/>
            <person name="Tunlid A."/>
        </authorList>
    </citation>
    <scope>NUCLEOTIDE SEQUENCE [LARGE SCALE GENOMIC DNA]</scope>
    <source>
        <strain evidence="2 3">CBS 175.51</strain>
    </source>
</reference>
<name>A0A8H5B3C9_9AGAR</name>
<protein>
    <submittedName>
        <fullName evidence="2">Uncharacterized protein</fullName>
    </submittedName>
</protein>
<proteinExistence type="predicted"/>
<dbReference type="AlphaFoldDB" id="A0A8H5B3C9"/>
<gene>
    <name evidence="2" type="ORF">D9611_004757</name>
</gene>
<evidence type="ECO:0000313" key="2">
    <source>
        <dbReference type="EMBL" id="KAF5315951.1"/>
    </source>
</evidence>
<organism evidence="2 3">
    <name type="scientific">Ephemerocybe angulata</name>
    <dbReference type="NCBI Taxonomy" id="980116"/>
    <lineage>
        <taxon>Eukaryota</taxon>
        <taxon>Fungi</taxon>
        <taxon>Dikarya</taxon>
        <taxon>Basidiomycota</taxon>
        <taxon>Agaricomycotina</taxon>
        <taxon>Agaricomycetes</taxon>
        <taxon>Agaricomycetidae</taxon>
        <taxon>Agaricales</taxon>
        <taxon>Agaricineae</taxon>
        <taxon>Psathyrellaceae</taxon>
        <taxon>Ephemerocybe</taxon>
    </lineage>
</organism>
<sequence length="65" mass="6657">MPNRPSLPLPMKNSDIPSLTLSGESSKLASMFSPPAPPTKQPSGQDKALAVLDGGGQLEAIPEAS</sequence>
<evidence type="ECO:0000256" key="1">
    <source>
        <dbReference type="SAM" id="MobiDB-lite"/>
    </source>
</evidence>